<feature type="binding site" evidence="5">
    <location>
        <begin position="8"/>
        <end position="15"/>
    </location>
    <ligand>
        <name>substrate</name>
    </ligand>
</feature>
<dbReference type="Gene3D" id="3.40.50.1240">
    <property type="entry name" value="Phosphoglycerate mutase-like"/>
    <property type="match status" value="1"/>
</dbReference>
<dbReference type="SUPFAM" id="SSF53254">
    <property type="entry name" value="Phosphoglycerate mutase-like"/>
    <property type="match status" value="1"/>
</dbReference>
<feature type="binding site" evidence="5">
    <location>
        <begin position="87"/>
        <end position="90"/>
    </location>
    <ligand>
        <name>substrate</name>
    </ligand>
</feature>
<evidence type="ECO:0000256" key="5">
    <source>
        <dbReference type="HAMAP-Rule" id="MF_01039"/>
    </source>
</evidence>
<organism evidence="7 8">
    <name type="scientific">Comamonas endophytica</name>
    <dbReference type="NCBI Taxonomy" id="2949090"/>
    <lineage>
        <taxon>Bacteria</taxon>
        <taxon>Pseudomonadati</taxon>
        <taxon>Pseudomonadota</taxon>
        <taxon>Betaproteobacteria</taxon>
        <taxon>Burkholderiales</taxon>
        <taxon>Comamonadaceae</taxon>
        <taxon>Comamonas</taxon>
    </lineage>
</organism>
<dbReference type="EMBL" id="CP106881">
    <property type="protein sequence ID" value="UYG50735.1"/>
    <property type="molecule type" value="Genomic_DNA"/>
</dbReference>
<dbReference type="SMART" id="SM00855">
    <property type="entry name" value="PGAM"/>
    <property type="match status" value="1"/>
</dbReference>
<dbReference type="PROSITE" id="PS00175">
    <property type="entry name" value="PG_MUTASE"/>
    <property type="match status" value="1"/>
</dbReference>
<comment type="catalytic activity">
    <reaction evidence="5 6">
        <text>(2R)-2-phosphoglycerate = (2R)-3-phosphoglycerate</text>
        <dbReference type="Rhea" id="RHEA:15901"/>
        <dbReference type="ChEBI" id="CHEBI:58272"/>
        <dbReference type="ChEBI" id="CHEBI:58289"/>
        <dbReference type="EC" id="5.4.2.11"/>
    </reaction>
</comment>
<comment type="function">
    <text evidence="5 6">Catalyzes the interconversion of 2-phosphoglycerate and 3-phosphoglycerate.</text>
</comment>
<evidence type="ECO:0000256" key="3">
    <source>
        <dbReference type="ARBA" id="ARBA00023152"/>
    </source>
</evidence>
<dbReference type="CDD" id="cd07067">
    <property type="entry name" value="HP_PGM_like"/>
    <property type="match status" value="1"/>
</dbReference>
<dbReference type="InterPro" id="IPR005952">
    <property type="entry name" value="Phosphogly_mut1"/>
</dbReference>
<keyword evidence="3 5" id="KW-0324">Glycolysis</keyword>
<dbReference type="PANTHER" id="PTHR11931">
    <property type="entry name" value="PHOSPHOGLYCERATE MUTASE"/>
    <property type="match status" value="1"/>
</dbReference>
<dbReference type="GO" id="GO:0004619">
    <property type="term" value="F:phosphoglycerate mutase activity"/>
    <property type="evidence" value="ECO:0007669"/>
    <property type="project" value="UniProtKB-EC"/>
</dbReference>
<dbReference type="Pfam" id="PF00300">
    <property type="entry name" value="His_Phos_1"/>
    <property type="match status" value="1"/>
</dbReference>
<dbReference type="EC" id="5.4.2.11" evidence="5 6"/>
<dbReference type="RefSeq" id="WP_231041832.1">
    <property type="nucleotide sequence ID" value="NZ_CP106881.1"/>
</dbReference>
<name>A0ABY6G6T4_9BURK</name>
<feature type="active site" description="Proton donor/acceptor" evidence="5">
    <location>
        <position position="87"/>
    </location>
</feature>
<evidence type="ECO:0000313" key="7">
    <source>
        <dbReference type="EMBL" id="UYG50735.1"/>
    </source>
</evidence>
<sequence>MFKLVLIRHGESTWNLENRFTGWTDVDLTPTGVEQAKNAGRLLKAEGYDFDVAYTSVLKRATRTLWHTLDEMDRTWLPVVHSWRLNERHYGGLQGLNKADMAKQYGDAQVLQWRRSYDIPPPALEASDARSERGDLRYAKLQPEQIPLTECLKDTVARVIPFWNESMAPAILAGKRVVVAAHGNSIRALIKYLDNISDDEIVGVNVPNGIPLVYELDAELKPVRKYYLGDAEAAAKAAAAVAAQGKA</sequence>
<evidence type="ECO:0000256" key="1">
    <source>
        <dbReference type="ARBA" id="ARBA00006717"/>
    </source>
</evidence>
<feature type="binding site" evidence="5">
    <location>
        <begin position="21"/>
        <end position="22"/>
    </location>
    <ligand>
        <name>substrate</name>
    </ligand>
</feature>
<comment type="similarity">
    <text evidence="1 5">Belongs to the phosphoglycerate mutase family. BPG-dependent PGAM subfamily.</text>
</comment>
<dbReference type="NCBIfam" id="TIGR01258">
    <property type="entry name" value="pgm_1"/>
    <property type="match status" value="1"/>
</dbReference>
<feature type="binding site" evidence="5">
    <location>
        <begin position="183"/>
        <end position="184"/>
    </location>
    <ligand>
        <name>substrate</name>
    </ligand>
</feature>
<dbReference type="PIRSF" id="PIRSF000709">
    <property type="entry name" value="6PFK_2-Ptase"/>
    <property type="match status" value="1"/>
</dbReference>
<feature type="binding site" evidence="5">
    <location>
        <begin position="114"/>
        <end position="115"/>
    </location>
    <ligand>
        <name>substrate</name>
    </ligand>
</feature>
<accession>A0ABY6G6T4</accession>
<keyword evidence="2 5" id="KW-0312">Gluconeogenesis</keyword>
<comment type="subunit">
    <text evidence="5">Homodimer.</text>
</comment>
<dbReference type="NCBIfam" id="NF010713">
    <property type="entry name" value="PRK14115.1"/>
    <property type="match status" value="1"/>
</dbReference>
<dbReference type="Proteomes" id="UP001162800">
    <property type="component" value="Chromosome"/>
</dbReference>
<feature type="active site" description="Tele-phosphohistidine intermediate" evidence="5">
    <location>
        <position position="9"/>
    </location>
</feature>
<protein>
    <recommendedName>
        <fullName evidence="5 6">2,3-bisphosphoglycerate-dependent phosphoglycerate mutase</fullName>
        <shortName evidence="5">BPG-dependent PGAM</shortName>
        <shortName evidence="5">PGAM</shortName>
        <shortName evidence="5">Phosphoglyceromutase</shortName>
        <shortName evidence="5">dPGM</shortName>
        <ecNumber evidence="5 6">5.4.2.11</ecNumber>
    </recommendedName>
</protein>
<evidence type="ECO:0000256" key="2">
    <source>
        <dbReference type="ARBA" id="ARBA00022432"/>
    </source>
</evidence>
<reference evidence="7" key="1">
    <citation type="submission" date="2022-09" db="EMBL/GenBank/DDBJ databases">
        <title>The complete genome of Acidovorax sp. 5MLIR.</title>
        <authorList>
            <person name="Liu L."/>
            <person name="Yue J."/>
            <person name="Yang F."/>
            <person name="Yuan J."/>
            <person name="Li L."/>
        </authorList>
    </citation>
    <scope>NUCLEOTIDE SEQUENCE</scope>
    <source>
        <strain evidence="7">5MLIR</strain>
    </source>
</reference>
<feature type="site" description="Transition state stabilizer" evidence="5">
    <location>
        <position position="182"/>
    </location>
</feature>
<feature type="binding site" evidence="5">
    <location>
        <position position="60"/>
    </location>
    <ligand>
        <name>substrate</name>
    </ligand>
</feature>
<dbReference type="HAMAP" id="MF_01039">
    <property type="entry name" value="PGAM_GpmA"/>
    <property type="match status" value="1"/>
</dbReference>
<feature type="binding site" evidence="5">
    <location>
        <position position="98"/>
    </location>
    <ligand>
        <name>substrate</name>
    </ligand>
</feature>
<evidence type="ECO:0000256" key="4">
    <source>
        <dbReference type="ARBA" id="ARBA00023235"/>
    </source>
</evidence>
<dbReference type="InterPro" id="IPR029033">
    <property type="entry name" value="His_PPase_superfam"/>
</dbReference>
<keyword evidence="8" id="KW-1185">Reference proteome</keyword>
<evidence type="ECO:0000256" key="6">
    <source>
        <dbReference type="RuleBase" id="RU004512"/>
    </source>
</evidence>
<gene>
    <name evidence="5 7" type="primary">gpmA</name>
    <name evidence="7" type="ORF">M9799_11590</name>
</gene>
<dbReference type="InterPro" id="IPR001345">
    <property type="entry name" value="PG/BPGM_mutase_AS"/>
</dbReference>
<proteinExistence type="inferred from homology"/>
<keyword evidence="4 5" id="KW-0413">Isomerase</keyword>
<dbReference type="InterPro" id="IPR013078">
    <property type="entry name" value="His_Pase_superF_clade-1"/>
</dbReference>
<comment type="pathway">
    <text evidence="5 6">Carbohydrate degradation; glycolysis; pyruvate from D-glyceraldehyde 3-phosphate: step 3/5.</text>
</comment>
<evidence type="ECO:0000313" key="8">
    <source>
        <dbReference type="Proteomes" id="UP001162800"/>
    </source>
</evidence>